<dbReference type="InterPro" id="IPR018311">
    <property type="entry name" value="Autoind_synth_CS"/>
</dbReference>
<gene>
    <name evidence="10" type="ORF">DI392_11480</name>
</gene>
<evidence type="ECO:0000313" key="10">
    <source>
        <dbReference type="EMBL" id="PWI33456.1"/>
    </source>
</evidence>
<dbReference type="GO" id="GO:0007165">
    <property type="term" value="P:signal transduction"/>
    <property type="evidence" value="ECO:0007669"/>
    <property type="project" value="TreeGrafter"/>
</dbReference>
<dbReference type="EMBL" id="QFWT01000005">
    <property type="protein sequence ID" value="PWI33456.1"/>
    <property type="molecule type" value="Genomic_DNA"/>
</dbReference>
<evidence type="ECO:0000256" key="2">
    <source>
        <dbReference type="ARBA" id="ARBA00018768"/>
    </source>
</evidence>
<evidence type="ECO:0000256" key="5">
    <source>
        <dbReference type="ARBA" id="ARBA00022691"/>
    </source>
</evidence>
<dbReference type="RefSeq" id="WP_109320040.1">
    <property type="nucleotide sequence ID" value="NZ_QFWT01000005.1"/>
</dbReference>
<keyword evidence="4 9" id="KW-0808">Transferase</keyword>
<comment type="caution">
    <text evidence="10">The sequence shown here is derived from an EMBL/GenBank/DDBJ whole genome shotgun (WGS) entry which is preliminary data.</text>
</comment>
<protein>
    <recommendedName>
        <fullName evidence="2 9">Acyl-homoserine-lactone synthase</fullName>
        <ecNumber evidence="1 9">2.3.1.184</ecNumber>
    </recommendedName>
    <alternativeName>
        <fullName evidence="9">Autoinducer synthesis protein</fullName>
    </alternativeName>
</protein>
<evidence type="ECO:0000256" key="3">
    <source>
        <dbReference type="ARBA" id="ARBA00022654"/>
    </source>
</evidence>
<evidence type="ECO:0000256" key="7">
    <source>
        <dbReference type="ARBA" id="ARBA00048576"/>
    </source>
</evidence>
<organism evidence="10 11">
    <name type="scientific">Vibrio albus</name>
    <dbReference type="NCBI Taxonomy" id="2200953"/>
    <lineage>
        <taxon>Bacteria</taxon>
        <taxon>Pseudomonadati</taxon>
        <taxon>Pseudomonadota</taxon>
        <taxon>Gammaproteobacteria</taxon>
        <taxon>Vibrionales</taxon>
        <taxon>Vibrionaceae</taxon>
        <taxon>Vibrio</taxon>
    </lineage>
</organism>
<dbReference type="GO" id="GO:0009372">
    <property type="term" value="P:quorum sensing"/>
    <property type="evidence" value="ECO:0007669"/>
    <property type="project" value="UniProtKB-UniRule"/>
</dbReference>
<comment type="similarity">
    <text evidence="8 9">Belongs to the autoinducer synthase family.</text>
</comment>
<keyword evidence="5 9" id="KW-0949">S-adenosyl-L-methionine</keyword>
<evidence type="ECO:0000256" key="9">
    <source>
        <dbReference type="RuleBase" id="RU361135"/>
    </source>
</evidence>
<dbReference type="GO" id="GO:0061579">
    <property type="term" value="F:N-acyl homoserine lactone synthase activity"/>
    <property type="evidence" value="ECO:0007669"/>
    <property type="project" value="UniProtKB-UniRule"/>
</dbReference>
<evidence type="ECO:0000256" key="1">
    <source>
        <dbReference type="ARBA" id="ARBA00012340"/>
    </source>
</evidence>
<evidence type="ECO:0000256" key="6">
    <source>
        <dbReference type="ARBA" id="ARBA00022929"/>
    </source>
</evidence>
<evidence type="ECO:0000256" key="8">
    <source>
        <dbReference type="PROSITE-ProRule" id="PRU00533"/>
    </source>
</evidence>
<dbReference type="Gene3D" id="3.40.630.30">
    <property type="match status" value="1"/>
</dbReference>
<sequence>MINIECKSRKEMSDKEYDELLNLRYRVFKQRLKWDVKSVNHQESDNYDHLDPTYLIAKSEQQMIGCWRILPTSGHYMLKDTFPQCLGGEKAPESDVIYELSRFAVERSQSVGAHYTPSTVTMEMFKAIYLYGVQHSISYYVTVTSTGVEKLLKRIGLPHQRFGSSEVYKLGDTKSVALLIPVDNVFRQSVGLA</sequence>
<evidence type="ECO:0000313" key="11">
    <source>
        <dbReference type="Proteomes" id="UP000245362"/>
    </source>
</evidence>
<dbReference type="SUPFAM" id="SSF55729">
    <property type="entry name" value="Acyl-CoA N-acyltransferases (Nat)"/>
    <property type="match status" value="1"/>
</dbReference>
<dbReference type="Proteomes" id="UP000245362">
    <property type="component" value="Unassembled WGS sequence"/>
</dbReference>
<accession>A0A2U3B9G6</accession>
<keyword evidence="11" id="KW-1185">Reference proteome</keyword>
<dbReference type="PROSITE" id="PS00949">
    <property type="entry name" value="AUTOINDUCER_SYNTH_1"/>
    <property type="match status" value="1"/>
</dbReference>
<name>A0A2U3B9G6_9VIBR</name>
<keyword evidence="6 8" id="KW-0071">Autoinducer synthesis</keyword>
<dbReference type="OrthoDB" id="6023281at2"/>
<comment type="catalytic activity">
    <reaction evidence="7 9">
        <text>a fatty acyl-[ACP] + S-adenosyl-L-methionine = an N-acyl-L-homoserine lactone + S-methyl-5'-thioadenosine + holo-[ACP] + H(+)</text>
        <dbReference type="Rhea" id="RHEA:10096"/>
        <dbReference type="Rhea" id="RHEA-COMP:9685"/>
        <dbReference type="Rhea" id="RHEA-COMP:14125"/>
        <dbReference type="ChEBI" id="CHEBI:15378"/>
        <dbReference type="ChEBI" id="CHEBI:17509"/>
        <dbReference type="ChEBI" id="CHEBI:55474"/>
        <dbReference type="ChEBI" id="CHEBI:59789"/>
        <dbReference type="ChEBI" id="CHEBI:64479"/>
        <dbReference type="ChEBI" id="CHEBI:138651"/>
        <dbReference type="EC" id="2.3.1.184"/>
    </reaction>
</comment>
<dbReference type="InterPro" id="IPR016181">
    <property type="entry name" value="Acyl_CoA_acyltransferase"/>
</dbReference>
<reference evidence="10 11" key="1">
    <citation type="submission" date="2018-05" db="EMBL/GenBank/DDBJ databases">
        <title>Vibrio limimaris sp. nov., isolated from marine sediment.</title>
        <authorList>
            <person name="Li C.-M."/>
        </authorList>
    </citation>
    <scope>NUCLEOTIDE SEQUENCE [LARGE SCALE GENOMIC DNA]</scope>
    <source>
        <strain evidence="10 11">E4404</strain>
    </source>
</reference>
<evidence type="ECO:0000256" key="4">
    <source>
        <dbReference type="ARBA" id="ARBA00022679"/>
    </source>
</evidence>
<dbReference type="PANTHER" id="PTHR39322:SF1">
    <property type="entry name" value="ISOVALERYL-HOMOSERINE LACTONE SYNTHASE"/>
    <property type="match status" value="1"/>
</dbReference>
<dbReference type="PROSITE" id="PS51187">
    <property type="entry name" value="AUTOINDUCER_SYNTH_2"/>
    <property type="match status" value="1"/>
</dbReference>
<dbReference type="AlphaFoldDB" id="A0A2U3B9G6"/>
<proteinExistence type="inferred from homology"/>
<dbReference type="Pfam" id="PF00765">
    <property type="entry name" value="Autoind_synth"/>
    <property type="match status" value="1"/>
</dbReference>
<dbReference type="EC" id="2.3.1.184" evidence="1 9"/>
<keyword evidence="3 8" id="KW-0673">Quorum sensing</keyword>
<dbReference type="PRINTS" id="PR01549">
    <property type="entry name" value="AUTOINDCRSYN"/>
</dbReference>
<dbReference type="PANTHER" id="PTHR39322">
    <property type="entry name" value="ACYL-HOMOSERINE-LACTONE SYNTHASE"/>
    <property type="match status" value="1"/>
</dbReference>
<dbReference type="InterPro" id="IPR001690">
    <property type="entry name" value="Autoind_synthase"/>
</dbReference>